<feature type="transmembrane region" description="Helical" evidence="6">
    <location>
        <begin position="66"/>
        <end position="84"/>
    </location>
</feature>
<dbReference type="InterPro" id="IPR036259">
    <property type="entry name" value="MFS_trans_sf"/>
</dbReference>
<dbReference type="SUPFAM" id="SSF103473">
    <property type="entry name" value="MFS general substrate transporter"/>
    <property type="match status" value="2"/>
</dbReference>
<feature type="transmembrane region" description="Helical" evidence="6">
    <location>
        <begin position="353"/>
        <end position="372"/>
    </location>
</feature>
<evidence type="ECO:0000256" key="1">
    <source>
        <dbReference type="ARBA" id="ARBA00004651"/>
    </source>
</evidence>
<evidence type="ECO:0000313" key="9">
    <source>
        <dbReference type="Proteomes" id="UP000319769"/>
    </source>
</evidence>
<evidence type="ECO:0000256" key="5">
    <source>
        <dbReference type="SAM" id="MobiDB-lite"/>
    </source>
</evidence>
<evidence type="ECO:0000259" key="7">
    <source>
        <dbReference type="PROSITE" id="PS50850"/>
    </source>
</evidence>
<feature type="transmembrane region" description="Helical" evidence="6">
    <location>
        <begin position="247"/>
        <end position="269"/>
    </location>
</feature>
<dbReference type="GO" id="GO:0005886">
    <property type="term" value="C:plasma membrane"/>
    <property type="evidence" value="ECO:0007669"/>
    <property type="project" value="UniProtKB-SubCell"/>
</dbReference>
<feature type="transmembrane region" description="Helical" evidence="6">
    <location>
        <begin position="213"/>
        <end position="235"/>
    </location>
</feature>
<dbReference type="InterPro" id="IPR011701">
    <property type="entry name" value="MFS"/>
</dbReference>
<keyword evidence="4 6" id="KW-0472">Membrane</keyword>
<evidence type="ECO:0000256" key="6">
    <source>
        <dbReference type="SAM" id="Phobius"/>
    </source>
</evidence>
<comment type="caution">
    <text evidence="8">The sequence shown here is derived from an EMBL/GenBank/DDBJ whole genome shotgun (WGS) entry which is preliminary data.</text>
</comment>
<feature type="transmembrane region" description="Helical" evidence="6">
    <location>
        <begin position="91"/>
        <end position="115"/>
    </location>
</feature>
<evidence type="ECO:0000256" key="4">
    <source>
        <dbReference type="ARBA" id="ARBA00023136"/>
    </source>
</evidence>
<sequence length="480" mass="49269">MAHPGDLTGRPETTGATAGPGTGRVLTALCLGLMLSMLNTSMMHIITPQIGAAMGASSLSGLQWVGDIYTLGYAALLLPGGALGNRIGRRAAFLGGVAVFAVGSLLCALAPVLAVLLVARVIQAIGVAVMLPQTLSILVHEYPEPAARARAVGIWAGVSSLGVAAGPVLGGVLIAIADWRAAFVLSLVLALAALVLGYRGVPGTRHGRPERPAAFDLPGTVLSAVWLIALAYGLIEVSDYGWGSPQVIVALVVAVLGAVLFCLLQARIARRGGRPLMPLHLWRVCGFSTANAAGLVYFLTQTGIIFFYNLYLQTYQHRSALVAGLLFLPMTVCMAGLAPVAGRLAARFGTYPVLTWGLIVSGIGCLALFLLPHGAALPQLEWRLALFGAGVALMSSPMSNAAVSSVSADFSGTASAVHNTSRKIGSSLGVALLGVLVHSAGSGASGFLSGLSNAMLFCAVLLFACAAAVFVFAERPARSH</sequence>
<feature type="domain" description="Major facilitator superfamily (MFS) profile" evidence="7">
    <location>
        <begin position="25"/>
        <end position="477"/>
    </location>
</feature>
<feature type="transmembrane region" description="Helical" evidence="6">
    <location>
        <begin position="121"/>
        <end position="140"/>
    </location>
</feature>
<dbReference type="AlphaFoldDB" id="A0A5N0UZD0"/>
<dbReference type="RefSeq" id="WP_144748447.1">
    <property type="nucleotide sequence ID" value="NZ_VMNW02000045.1"/>
</dbReference>
<gene>
    <name evidence="8" type="ORF">FPZ12_026405</name>
</gene>
<feature type="transmembrane region" description="Helical" evidence="6">
    <location>
        <begin position="424"/>
        <end position="448"/>
    </location>
</feature>
<dbReference type="PANTHER" id="PTHR42718:SF42">
    <property type="entry name" value="EXPORT PROTEIN"/>
    <property type="match status" value="1"/>
</dbReference>
<feature type="compositionally biased region" description="Low complexity" evidence="5">
    <location>
        <begin position="8"/>
        <end position="19"/>
    </location>
</feature>
<feature type="region of interest" description="Disordered" evidence="5">
    <location>
        <begin position="1"/>
        <end position="20"/>
    </location>
</feature>
<dbReference type="PANTHER" id="PTHR42718">
    <property type="entry name" value="MAJOR FACILITATOR SUPERFAMILY MULTIDRUG TRANSPORTER MFSC"/>
    <property type="match status" value="1"/>
</dbReference>
<keyword evidence="2 6" id="KW-0812">Transmembrane</keyword>
<dbReference type="Proteomes" id="UP000319769">
    <property type="component" value="Unassembled WGS sequence"/>
</dbReference>
<name>A0A5N0UZD0_9PSEU</name>
<reference evidence="8" key="1">
    <citation type="submission" date="2019-09" db="EMBL/GenBank/DDBJ databases">
        <authorList>
            <person name="Teo W.F.A."/>
            <person name="Duangmal K."/>
        </authorList>
    </citation>
    <scope>NUCLEOTIDE SEQUENCE [LARGE SCALE GENOMIC DNA]</scope>
    <source>
        <strain evidence="8">K81G1</strain>
    </source>
</reference>
<proteinExistence type="predicted"/>
<protein>
    <submittedName>
        <fullName evidence="8">MFS transporter</fullName>
    </submittedName>
</protein>
<evidence type="ECO:0000256" key="2">
    <source>
        <dbReference type="ARBA" id="ARBA00022692"/>
    </source>
</evidence>
<dbReference type="Pfam" id="PF07690">
    <property type="entry name" value="MFS_1"/>
    <property type="match status" value="1"/>
</dbReference>
<dbReference type="PROSITE" id="PS50850">
    <property type="entry name" value="MFS"/>
    <property type="match status" value="1"/>
</dbReference>
<dbReference type="OrthoDB" id="9781469at2"/>
<keyword evidence="3 6" id="KW-1133">Transmembrane helix</keyword>
<organism evidence="8 9">
    <name type="scientific">Amycolatopsis acidicola</name>
    <dbReference type="NCBI Taxonomy" id="2596893"/>
    <lineage>
        <taxon>Bacteria</taxon>
        <taxon>Bacillati</taxon>
        <taxon>Actinomycetota</taxon>
        <taxon>Actinomycetes</taxon>
        <taxon>Pseudonocardiales</taxon>
        <taxon>Pseudonocardiaceae</taxon>
        <taxon>Amycolatopsis</taxon>
    </lineage>
</organism>
<feature type="transmembrane region" description="Helical" evidence="6">
    <location>
        <begin position="182"/>
        <end position="201"/>
    </location>
</feature>
<feature type="transmembrane region" description="Helical" evidence="6">
    <location>
        <begin position="281"/>
        <end position="308"/>
    </location>
</feature>
<feature type="transmembrane region" description="Helical" evidence="6">
    <location>
        <begin position="25"/>
        <end position="46"/>
    </location>
</feature>
<comment type="subcellular location">
    <subcellularLocation>
        <location evidence="1">Cell membrane</location>
        <topology evidence="1">Multi-pass membrane protein</topology>
    </subcellularLocation>
</comment>
<feature type="transmembrane region" description="Helical" evidence="6">
    <location>
        <begin position="320"/>
        <end position="341"/>
    </location>
</feature>
<evidence type="ECO:0000256" key="3">
    <source>
        <dbReference type="ARBA" id="ARBA00022989"/>
    </source>
</evidence>
<keyword evidence="9" id="KW-1185">Reference proteome</keyword>
<dbReference type="GO" id="GO:0022857">
    <property type="term" value="F:transmembrane transporter activity"/>
    <property type="evidence" value="ECO:0007669"/>
    <property type="project" value="InterPro"/>
</dbReference>
<feature type="transmembrane region" description="Helical" evidence="6">
    <location>
        <begin position="152"/>
        <end position="176"/>
    </location>
</feature>
<dbReference type="Gene3D" id="1.20.1250.20">
    <property type="entry name" value="MFS general substrate transporter like domains"/>
    <property type="match status" value="1"/>
</dbReference>
<feature type="transmembrane region" description="Helical" evidence="6">
    <location>
        <begin position="454"/>
        <end position="473"/>
    </location>
</feature>
<feature type="transmembrane region" description="Helical" evidence="6">
    <location>
        <begin position="384"/>
        <end position="403"/>
    </location>
</feature>
<dbReference type="Gene3D" id="1.20.1720.10">
    <property type="entry name" value="Multidrug resistance protein D"/>
    <property type="match status" value="1"/>
</dbReference>
<evidence type="ECO:0000313" key="8">
    <source>
        <dbReference type="EMBL" id="KAA9156951.1"/>
    </source>
</evidence>
<dbReference type="EMBL" id="VMNW02000045">
    <property type="protein sequence ID" value="KAA9156951.1"/>
    <property type="molecule type" value="Genomic_DNA"/>
</dbReference>
<dbReference type="CDD" id="cd17321">
    <property type="entry name" value="MFS_MMR_MDR_like"/>
    <property type="match status" value="1"/>
</dbReference>
<dbReference type="InterPro" id="IPR020846">
    <property type="entry name" value="MFS_dom"/>
</dbReference>
<accession>A0A5N0UZD0</accession>